<comment type="caution">
    <text evidence="2">The sequence shown here is derived from an EMBL/GenBank/DDBJ whole genome shotgun (WGS) entry which is preliminary data.</text>
</comment>
<organism evidence="2 3">
    <name type="scientific">Streptomyces similanensis</name>
    <dbReference type="NCBI Taxonomy" id="1274988"/>
    <lineage>
        <taxon>Bacteria</taxon>
        <taxon>Bacillati</taxon>
        <taxon>Actinomycetota</taxon>
        <taxon>Actinomycetes</taxon>
        <taxon>Kitasatosporales</taxon>
        <taxon>Streptomycetaceae</taxon>
        <taxon>Streptomyces</taxon>
    </lineage>
</organism>
<dbReference type="Proteomes" id="UP001500124">
    <property type="component" value="Unassembled WGS sequence"/>
</dbReference>
<reference evidence="3" key="1">
    <citation type="journal article" date="2019" name="Int. J. Syst. Evol. Microbiol.">
        <title>The Global Catalogue of Microorganisms (GCM) 10K type strain sequencing project: providing services to taxonomists for standard genome sequencing and annotation.</title>
        <authorList>
            <consortium name="The Broad Institute Genomics Platform"/>
            <consortium name="The Broad Institute Genome Sequencing Center for Infectious Disease"/>
            <person name="Wu L."/>
            <person name="Ma J."/>
        </authorList>
    </citation>
    <scope>NUCLEOTIDE SEQUENCE [LARGE SCALE GENOMIC DNA]</scope>
    <source>
        <strain evidence="3">JCM 18410</strain>
    </source>
</reference>
<sequence length="195" mass="20969">MLSHRVIHLHVMDDLVTERLVLHPMTVGEAERVVAGEPAGGARWASGYPTDGDVFAAERFLNACASTGAPQPFGAYEIRRREDGRAIGGLGFHGPAAADGSVVIGYGLVPAARGKGYASEALRALLLFARSRGVTRVQGDADHDNIASQHVMTAAGMRPAGQDERVRYFEITWPGTTAEEERKAVPPGRRRRRNG</sequence>
<dbReference type="InterPro" id="IPR016181">
    <property type="entry name" value="Acyl_CoA_acyltransferase"/>
</dbReference>
<dbReference type="PANTHER" id="PTHR43441">
    <property type="entry name" value="RIBOSOMAL-PROTEIN-SERINE ACETYLTRANSFERASE"/>
    <property type="match status" value="1"/>
</dbReference>
<evidence type="ECO:0000259" key="1">
    <source>
        <dbReference type="PROSITE" id="PS51186"/>
    </source>
</evidence>
<dbReference type="PROSITE" id="PS51186">
    <property type="entry name" value="GNAT"/>
    <property type="match status" value="1"/>
</dbReference>
<keyword evidence="3" id="KW-1185">Reference proteome</keyword>
<dbReference type="InterPro" id="IPR051908">
    <property type="entry name" value="Ribosomal_N-acetyltransferase"/>
</dbReference>
<dbReference type="EMBL" id="BAABKC010000037">
    <property type="protein sequence ID" value="GAA5054117.1"/>
    <property type="molecule type" value="Genomic_DNA"/>
</dbReference>
<name>A0ABP9KDN9_9ACTN</name>
<dbReference type="Gene3D" id="3.40.630.30">
    <property type="match status" value="1"/>
</dbReference>
<feature type="domain" description="N-acetyltransferase" evidence="1">
    <location>
        <begin position="20"/>
        <end position="174"/>
    </location>
</feature>
<dbReference type="SUPFAM" id="SSF55729">
    <property type="entry name" value="Acyl-CoA N-acyltransferases (Nat)"/>
    <property type="match status" value="1"/>
</dbReference>
<evidence type="ECO:0000313" key="2">
    <source>
        <dbReference type="EMBL" id="GAA5054117.1"/>
    </source>
</evidence>
<evidence type="ECO:0000313" key="3">
    <source>
        <dbReference type="Proteomes" id="UP001500124"/>
    </source>
</evidence>
<gene>
    <name evidence="2" type="ORF">GCM10023336_25030</name>
</gene>
<proteinExistence type="predicted"/>
<dbReference type="Pfam" id="PF13302">
    <property type="entry name" value="Acetyltransf_3"/>
    <property type="match status" value="1"/>
</dbReference>
<protein>
    <recommendedName>
        <fullName evidence="1">N-acetyltransferase domain-containing protein</fullName>
    </recommendedName>
</protein>
<dbReference type="PANTHER" id="PTHR43441:SF6">
    <property type="entry name" value="N-ACETYLTRANSFERASE DOMAIN-CONTAINING PROTEIN"/>
    <property type="match status" value="1"/>
</dbReference>
<dbReference type="CDD" id="cd04301">
    <property type="entry name" value="NAT_SF"/>
    <property type="match status" value="1"/>
</dbReference>
<accession>A0ABP9KDN9</accession>
<dbReference type="InterPro" id="IPR000182">
    <property type="entry name" value="GNAT_dom"/>
</dbReference>